<dbReference type="EMBL" id="CADDTS010000049">
    <property type="protein sequence ID" value="CAB1222385.1"/>
    <property type="molecule type" value="Genomic_DNA"/>
</dbReference>
<evidence type="ECO:0000313" key="2">
    <source>
        <dbReference type="Proteomes" id="UP000489961"/>
    </source>
</evidence>
<accession>A0A811GFR4</accession>
<sequence length="70" mass="7929">MPDSTSGLVQQFMEASKPQEFKTSVKFRVLDQIVFEIDVNSNYPEEYHEQLYNVIDRAISSAASSIISAK</sequence>
<name>A0A811GFR4_9GAMM</name>
<dbReference type="RefSeq" id="WP_174560788.1">
    <property type="nucleotide sequence ID" value="NZ_CADDTS010000049.1"/>
</dbReference>
<evidence type="ECO:0000313" key="1">
    <source>
        <dbReference type="EMBL" id="CAB1222385.1"/>
    </source>
</evidence>
<organism evidence="1 2">
    <name type="scientific">Acinetobacter bouvetii</name>
    <dbReference type="NCBI Taxonomy" id="202951"/>
    <lineage>
        <taxon>Bacteria</taxon>
        <taxon>Pseudomonadati</taxon>
        <taxon>Pseudomonadota</taxon>
        <taxon>Gammaproteobacteria</taxon>
        <taxon>Moraxellales</taxon>
        <taxon>Moraxellaceae</taxon>
        <taxon>Acinetobacter</taxon>
    </lineage>
</organism>
<gene>
    <name evidence="1" type="ORF">SFB21_3092</name>
</gene>
<proteinExistence type="predicted"/>
<protein>
    <submittedName>
        <fullName evidence="1">Uncharacterized protein</fullName>
    </submittedName>
</protein>
<dbReference type="AlphaFoldDB" id="A0A811GFR4"/>
<reference evidence="1 2" key="1">
    <citation type="submission" date="2020-02" db="EMBL/GenBank/DDBJ databases">
        <authorList>
            <person name="Chaudhuri R."/>
        </authorList>
    </citation>
    <scope>NUCLEOTIDE SEQUENCE [LARGE SCALE GENOMIC DNA]</scope>
    <source>
        <strain evidence="1">SFB21</strain>
    </source>
</reference>
<dbReference type="Proteomes" id="UP000489961">
    <property type="component" value="Unassembled WGS sequence"/>
</dbReference>
<comment type="caution">
    <text evidence="1">The sequence shown here is derived from an EMBL/GenBank/DDBJ whole genome shotgun (WGS) entry which is preliminary data.</text>
</comment>